<dbReference type="InterPro" id="IPR013320">
    <property type="entry name" value="ConA-like_dom_sf"/>
</dbReference>
<keyword evidence="3" id="KW-1185">Reference proteome</keyword>
<dbReference type="RefSeq" id="WP_143556822.1">
    <property type="nucleotide sequence ID" value="NZ_PDJD01000001.1"/>
</dbReference>
<gene>
    <name evidence="2" type="ORF">ATL40_0105</name>
</gene>
<name>A0A2A9CX29_9MICO</name>
<reference evidence="2 3" key="1">
    <citation type="submission" date="2017-10" db="EMBL/GenBank/DDBJ databases">
        <title>Sequencing the genomes of 1000 actinobacteria strains.</title>
        <authorList>
            <person name="Klenk H.-P."/>
        </authorList>
    </citation>
    <scope>NUCLEOTIDE SEQUENCE [LARGE SCALE GENOMIC DNA]</scope>
    <source>
        <strain evidence="2 3">DSM 21801</strain>
    </source>
</reference>
<dbReference type="Gene3D" id="2.60.120.200">
    <property type="match status" value="1"/>
</dbReference>
<protein>
    <submittedName>
        <fullName evidence="2">Glycosyl hydrolase family 16</fullName>
    </submittedName>
</protein>
<dbReference type="GO" id="GO:0004553">
    <property type="term" value="F:hydrolase activity, hydrolyzing O-glycosyl compounds"/>
    <property type="evidence" value="ECO:0007669"/>
    <property type="project" value="InterPro"/>
</dbReference>
<feature type="domain" description="GH16" evidence="1">
    <location>
        <begin position="7"/>
        <end position="237"/>
    </location>
</feature>
<dbReference type="GO" id="GO:0005975">
    <property type="term" value="P:carbohydrate metabolic process"/>
    <property type="evidence" value="ECO:0007669"/>
    <property type="project" value="InterPro"/>
</dbReference>
<dbReference type="CDD" id="cd00413">
    <property type="entry name" value="Glyco_hydrolase_16"/>
    <property type="match status" value="1"/>
</dbReference>
<keyword evidence="2" id="KW-0378">Hydrolase</keyword>
<dbReference type="InterPro" id="IPR000757">
    <property type="entry name" value="Beta-glucanase-like"/>
</dbReference>
<accession>A0A2A9CX29</accession>
<sequence length="237" mass="25783">MPIGDVGDWEQIYAQDFTESVARGSFLTSRYTDQLLAYDGPDTSGKGRYDAESVLSVQDGRLTWDIGTRDGVPRVAGVAVRHPGTGWGEQYGRYSFRLRADVAPGYKVVGILWPDSDDWGEGEIDFPEVNELTGEETIYANRFRPGSGAGAPGAAERFTTDVPLAGTGWHTATIEWAPDALTFLLDGEEVGTFTDGVPDTAFHLVLQVETELYGSAPDPGTSGRVEVDWVTMYDYAP</sequence>
<organism evidence="2 3">
    <name type="scientific">Serinibacter salmoneus</name>
    <dbReference type="NCBI Taxonomy" id="556530"/>
    <lineage>
        <taxon>Bacteria</taxon>
        <taxon>Bacillati</taxon>
        <taxon>Actinomycetota</taxon>
        <taxon>Actinomycetes</taxon>
        <taxon>Micrococcales</taxon>
        <taxon>Beutenbergiaceae</taxon>
        <taxon>Serinibacter</taxon>
    </lineage>
</organism>
<dbReference type="SUPFAM" id="SSF49899">
    <property type="entry name" value="Concanavalin A-like lectins/glucanases"/>
    <property type="match status" value="1"/>
</dbReference>
<dbReference type="EMBL" id="PDJD01000001">
    <property type="protein sequence ID" value="PFG18565.1"/>
    <property type="molecule type" value="Genomic_DNA"/>
</dbReference>
<dbReference type="Proteomes" id="UP000224915">
    <property type="component" value="Unassembled WGS sequence"/>
</dbReference>
<proteinExistence type="predicted"/>
<evidence type="ECO:0000313" key="2">
    <source>
        <dbReference type="EMBL" id="PFG18565.1"/>
    </source>
</evidence>
<dbReference type="OrthoDB" id="9809583at2"/>
<dbReference type="Pfam" id="PF00722">
    <property type="entry name" value="Glyco_hydro_16"/>
    <property type="match status" value="1"/>
</dbReference>
<evidence type="ECO:0000313" key="3">
    <source>
        <dbReference type="Proteomes" id="UP000224915"/>
    </source>
</evidence>
<dbReference type="AlphaFoldDB" id="A0A2A9CX29"/>
<dbReference type="PROSITE" id="PS51762">
    <property type="entry name" value="GH16_2"/>
    <property type="match status" value="1"/>
</dbReference>
<evidence type="ECO:0000259" key="1">
    <source>
        <dbReference type="PROSITE" id="PS51762"/>
    </source>
</evidence>
<comment type="caution">
    <text evidence="2">The sequence shown here is derived from an EMBL/GenBank/DDBJ whole genome shotgun (WGS) entry which is preliminary data.</text>
</comment>